<sequence>MPVNRKLCKGQAQEEPFINNGPAKPMMHYPQISLAYGCNILQAGAAIPVSPTFFCKPGSISYMVDSRGTTLIPQVMELTGMSSISAINRQLPVVMDVPGAPMGLSGFFPTSSERVQSSPLPPLTLFLKAEDTVTDILISLVANDALLVRLEFKSKDIGADQGDCLEFKSKDIGADQGDWLADCDSSANWDVGEETDVHGDDSIGIYACCSPLGWHIVSLLCPTLTISVQPGEYLRFFRLATPLAIFLIAFGDGLIISESISPRFIPLYFSKRSHPEELEEDVNKLRLNEYMGVRFSAPSRLKAGPEMFLKSVKIQMLEIKENDVLISFPIEVEQWFLQISSSFCEINYIWLKWLNSLQPFPSCEASIPQRICGKGSIVSAVAEHPLLLGTIRV</sequence>
<comment type="caution">
    <text evidence="1">The sequence shown here is derived from an EMBL/GenBank/DDBJ whole genome shotgun (WGS) entry which is preliminary data.</text>
</comment>
<dbReference type="PANTHER" id="PTHR47292">
    <property type="entry name" value="TRANSCRIPTION ELONGATION FACTOR (TFIIS) FAMILY PROTEIN-RELATED"/>
    <property type="match status" value="1"/>
</dbReference>
<reference evidence="1 2" key="1">
    <citation type="journal article" date="2024" name="Plant Biotechnol. J.">
        <title>Dendrobium thyrsiflorum genome and its molecular insights into genes involved in important horticultural traits.</title>
        <authorList>
            <person name="Chen B."/>
            <person name="Wang J.Y."/>
            <person name="Zheng P.J."/>
            <person name="Li K.L."/>
            <person name="Liang Y.M."/>
            <person name="Chen X.F."/>
            <person name="Zhang C."/>
            <person name="Zhao X."/>
            <person name="He X."/>
            <person name="Zhang G.Q."/>
            <person name="Liu Z.J."/>
            <person name="Xu Q."/>
        </authorList>
    </citation>
    <scope>NUCLEOTIDE SEQUENCE [LARGE SCALE GENOMIC DNA]</scope>
    <source>
        <strain evidence="1">GZMU011</strain>
    </source>
</reference>
<dbReference type="PANTHER" id="PTHR47292:SF1">
    <property type="entry name" value="TRANSCRIPTION ELONGATION FACTOR (TFIIS) FAMILY PROTEIN"/>
    <property type="match status" value="1"/>
</dbReference>
<dbReference type="EMBL" id="JANQDX010000008">
    <property type="protein sequence ID" value="KAL0920717.1"/>
    <property type="molecule type" value="Genomic_DNA"/>
</dbReference>
<keyword evidence="2" id="KW-1185">Reference proteome</keyword>
<evidence type="ECO:0000313" key="2">
    <source>
        <dbReference type="Proteomes" id="UP001552299"/>
    </source>
</evidence>
<proteinExistence type="predicted"/>
<protein>
    <submittedName>
        <fullName evidence="1">Uncharacterized protein</fullName>
    </submittedName>
</protein>
<accession>A0ABD0V6I6</accession>
<dbReference type="Proteomes" id="UP001552299">
    <property type="component" value="Unassembled WGS sequence"/>
</dbReference>
<gene>
    <name evidence="1" type="ORF">M5K25_009879</name>
</gene>
<evidence type="ECO:0000313" key="1">
    <source>
        <dbReference type="EMBL" id="KAL0920717.1"/>
    </source>
</evidence>
<dbReference type="AlphaFoldDB" id="A0ABD0V6I6"/>
<name>A0ABD0V6I6_DENTH</name>
<organism evidence="1 2">
    <name type="scientific">Dendrobium thyrsiflorum</name>
    <name type="common">Pinecone-like raceme dendrobium</name>
    <name type="synonym">Orchid</name>
    <dbReference type="NCBI Taxonomy" id="117978"/>
    <lineage>
        <taxon>Eukaryota</taxon>
        <taxon>Viridiplantae</taxon>
        <taxon>Streptophyta</taxon>
        <taxon>Embryophyta</taxon>
        <taxon>Tracheophyta</taxon>
        <taxon>Spermatophyta</taxon>
        <taxon>Magnoliopsida</taxon>
        <taxon>Liliopsida</taxon>
        <taxon>Asparagales</taxon>
        <taxon>Orchidaceae</taxon>
        <taxon>Epidendroideae</taxon>
        <taxon>Malaxideae</taxon>
        <taxon>Dendrobiinae</taxon>
        <taxon>Dendrobium</taxon>
    </lineage>
</organism>